<organism evidence="2 3">
    <name type="scientific">Candidatus Nitrosocaldus cavascurensis</name>
    <dbReference type="NCBI Taxonomy" id="2058097"/>
    <lineage>
        <taxon>Archaea</taxon>
        <taxon>Nitrososphaerota</taxon>
        <taxon>Nitrososphaeria</taxon>
        <taxon>Candidatus Nitrosocaldales</taxon>
        <taxon>Candidatus Nitrosocaldaceae</taxon>
        <taxon>Candidatus Nitrosocaldus</taxon>
    </lineage>
</organism>
<evidence type="ECO:0000256" key="1">
    <source>
        <dbReference type="SAM" id="Phobius"/>
    </source>
</evidence>
<dbReference type="RefSeq" id="WP_103287017.1">
    <property type="nucleotide sequence ID" value="NZ_LT981265.1"/>
</dbReference>
<evidence type="ECO:0000313" key="2">
    <source>
        <dbReference type="EMBL" id="SPC34302.1"/>
    </source>
</evidence>
<keyword evidence="3" id="KW-1185">Reference proteome</keyword>
<keyword evidence="1" id="KW-0472">Membrane</keyword>
<reference evidence="3" key="1">
    <citation type="submission" date="2018-01" db="EMBL/GenBank/DDBJ databases">
        <authorList>
            <person name="Kerou L M."/>
        </authorList>
    </citation>
    <scope>NUCLEOTIDE SEQUENCE [LARGE SCALE GENOMIC DNA]</scope>
    <source>
        <strain evidence="3">SCU2</strain>
    </source>
</reference>
<name>A0A2K5ARL8_9ARCH</name>
<dbReference type="AlphaFoldDB" id="A0A2K5ARL8"/>
<feature type="transmembrane region" description="Helical" evidence="1">
    <location>
        <begin position="38"/>
        <end position="57"/>
    </location>
</feature>
<gene>
    <name evidence="2" type="ORF">NCAV_1126</name>
</gene>
<keyword evidence="1" id="KW-0812">Transmembrane</keyword>
<accession>A0A2K5ARL8</accession>
<dbReference type="KEGG" id="ncv:NCAV_1126"/>
<dbReference type="EMBL" id="LT981265">
    <property type="protein sequence ID" value="SPC34302.1"/>
    <property type="molecule type" value="Genomic_DNA"/>
</dbReference>
<dbReference type="GeneID" id="41595144"/>
<evidence type="ECO:0000313" key="3">
    <source>
        <dbReference type="Proteomes" id="UP000236248"/>
    </source>
</evidence>
<dbReference type="Proteomes" id="UP000236248">
    <property type="component" value="Chromosome NCAV"/>
</dbReference>
<keyword evidence="1" id="KW-1133">Transmembrane helix</keyword>
<proteinExistence type="predicted"/>
<protein>
    <submittedName>
        <fullName evidence="2">Uncharacterized protein</fullName>
    </submittedName>
</protein>
<sequence>MSKVSRFGIYAKGTIVALVMGIPAVASFVVTWRITSNTLTAVIVSIVVYFIAMGFAFKIAKRLAKE</sequence>
<feature type="transmembrane region" description="Helical" evidence="1">
    <location>
        <begin position="7"/>
        <end position="32"/>
    </location>
</feature>